<protein>
    <submittedName>
        <fullName evidence="4">Transposon protein, putative, CACTA, En/Spm sub-class</fullName>
    </submittedName>
</protein>
<dbReference type="GO" id="GO:0004518">
    <property type="term" value="F:nuclease activity"/>
    <property type="evidence" value="ECO:0007669"/>
    <property type="project" value="UniProtKB-KW"/>
</dbReference>
<dbReference type="Proteomes" id="UP000283530">
    <property type="component" value="Unassembled WGS sequence"/>
</dbReference>
<reference evidence="4 5" key="1">
    <citation type="journal article" date="2019" name="Nat. Plants">
        <title>Stout camphor tree genome fills gaps in understanding of flowering plant genome evolution.</title>
        <authorList>
            <person name="Chaw S.M."/>
            <person name="Liu Y.C."/>
            <person name="Wu Y.W."/>
            <person name="Wang H.Y."/>
            <person name="Lin C.I."/>
            <person name="Wu C.S."/>
            <person name="Ke H.M."/>
            <person name="Chang L.Y."/>
            <person name="Hsu C.Y."/>
            <person name="Yang H.T."/>
            <person name="Sudianto E."/>
            <person name="Hsu M.H."/>
            <person name="Wu K.P."/>
            <person name="Wang L.N."/>
            <person name="Leebens-Mack J.H."/>
            <person name="Tsai I.J."/>
        </authorList>
    </citation>
    <scope>NUCLEOTIDE SEQUENCE [LARGE SCALE GENOMIC DNA]</scope>
    <source>
        <strain evidence="5">cv. Chaw 1501</strain>
        <tissue evidence="4">Young leaves</tissue>
    </source>
</reference>
<proteinExistence type="predicted"/>
<feature type="region of interest" description="Disordered" evidence="1">
    <location>
        <begin position="327"/>
        <end position="379"/>
    </location>
</feature>
<dbReference type="GO" id="GO:0016787">
    <property type="term" value="F:hydrolase activity"/>
    <property type="evidence" value="ECO:0007669"/>
    <property type="project" value="UniProtKB-KW"/>
</dbReference>
<evidence type="ECO:0000313" key="4">
    <source>
        <dbReference type="EMBL" id="RWR83491.1"/>
    </source>
</evidence>
<dbReference type="PANTHER" id="PTHR22930">
    <property type="match status" value="1"/>
</dbReference>
<accession>A0A3S3P5I7</accession>
<dbReference type="PANTHER" id="PTHR22930:SF259">
    <property type="entry name" value="OS08G0106900 PROTEIN"/>
    <property type="match status" value="1"/>
</dbReference>
<dbReference type="Pfam" id="PF12776">
    <property type="entry name" value="Myb_DNA-bind_3"/>
    <property type="match status" value="1"/>
</dbReference>
<evidence type="ECO:0000259" key="3">
    <source>
        <dbReference type="Pfam" id="PF26138"/>
    </source>
</evidence>
<feature type="compositionally biased region" description="Low complexity" evidence="1">
    <location>
        <begin position="349"/>
        <end position="364"/>
    </location>
</feature>
<feature type="domain" description="DUF8040" evidence="3">
    <location>
        <begin position="1"/>
        <end position="39"/>
    </location>
</feature>
<dbReference type="AlphaFoldDB" id="A0A3S3P5I7"/>
<keyword evidence="5" id="KW-1185">Reference proteome</keyword>
<dbReference type="OrthoDB" id="686198at2759"/>
<dbReference type="InterPro" id="IPR058353">
    <property type="entry name" value="DUF8040"/>
</dbReference>
<sequence length="459" mass="52123">MFLHTLAHNVTNRVIANRFNHSGATVSRYFHKVLNAICKLYPDYVQVPDNSPTPLQIRTNTRFYPYFKDCIGAIDGTHVPAHVPFSLQAQYRNRHGQLSQNCLMACGFDMLFHYVLAGWEGSAADATVLFSTLNRGDRLAVSDGKFYLVDVGFGNAPRFLTPYRGSQRKDNFKWNPRAERVLMDTLLEMKLAGRKVETKFNNACWEEAITKVREKTGLEPTASNAKNKYKNWRTQYREVKQLLSMSGFGWDDTLKMVTAEDDVWDNLEQAKSKLAKYKRIAVKFYEEIHDLIADDIAEGEIALTGIERSQTNAPETEMDEEYINESLGTQPHGLDDMDEPNLPQPSVNSPRRTSIPSRQTSTSRTSKKNKSKTSDEVKETLDRVANAVYALADQMNPHDNIIPKITAAVTSLASIPRHMKMAVINFFVRDHITAVTFMSLDDDMKLERLEMNFNQGSST</sequence>
<comment type="caution">
    <text evidence="4">The sequence shown here is derived from an EMBL/GenBank/DDBJ whole genome shotgun (WGS) entry which is preliminary data.</text>
</comment>
<evidence type="ECO:0000256" key="1">
    <source>
        <dbReference type="SAM" id="MobiDB-lite"/>
    </source>
</evidence>
<dbReference type="STRING" id="337451.A0A3S3P5I7"/>
<dbReference type="InterPro" id="IPR045249">
    <property type="entry name" value="HARBI1-like"/>
</dbReference>
<dbReference type="GO" id="GO:0005634">
    <property type="term" value="C:nucleus"/>
    <property type="evidence" value="ECO:0007669"/>
    <property type="project" value="UniProtKB-SubCell"/>
</dbReference>
<dbReference type="Pfam" id="PF26138">
    <property type="entry name" value="DUF8040"/>
    <property type="match status" value="1"/>
</dbReference>
<evidence type="ECO:0000313" key="5">
    <source>
        <dbReference type="Proteomes" id="UP000283530"/>
    </source>
</evidence>
<feature type="domain" description="Myb/SANT-like" evidence="2">
    <location>
        <begin position="173"/>
        <end position="266"/>
    </location>
</feature>
<name>A0A3S3P5I7_9MAGN</name>
<dbReference type="GO" id="GO:0046872">
    <property type="term" value="F:metal ion binding"/>
    <property type="evidence" value="ECO:0007669"/>
    <property type="project" value="UniProtKB-KW"/>
</dbReference>
<dbReference type="EMBL" id="QPKB01000004">
    <property type="protein sequence ID" value="RWR83491.1"/>
    <property type="molecule type" value="Genomic_DNA"/>
</dbReference>
<organism evidence="4 5">
    <name type="scientific">Cinnamomum micranthum f. kanehirae</name>
    <dbReference type="NCBI Taxonomy" id="337451"/>
    <lineage>
        <taxon>Eukaryota</taxon>
        <taxon>Viridiplantae</taxon>
        <taxon>Streptophyta</taxon>
        <taxon>Embryophyta</taxon>
        <taxon>Tracheophyta</taxon>
        <taxon>Spermatophyta</taxon>
        <taxon>Magnoliopsida</taxon>
        <taxon>Magnoliidae</taxon>
        <taxon>Laurales</taxon>
        <taxon>Lauraceae</taxon>
        <taxon>Cinnamomum</taxon>
    </lineage>
</organism>
<dbReference type="InterPro" id="IPR024752">
    <property type="entry name" value="Myb/SANT-like_dom"/>
</dbReference>
<evidence type="ECO:0000259" key="2">
    <source>
        <dbReference type="Pfam" id="PF12776"/>
    </source>
</evidence>
<gene>
    <name evidence="4" type="ORF">CKAN_01224700</name>
</gene>